<organism evidence="8 9">
    <name type="scientific">Campylobacter avium LMG 24591</name>
    <dbReference type="NCBI Taxonomy" id="522484"/>
    <lineage>
        <taxon>Bacteria</taxon>
        <taxon>Pseudomonadati</taxon>
        <taxon>Campylobacterota</taxon>
        <taxon>Epsilonproteobacteria</taxon>
        <taxon>Campylobacterales</taxon>
        <taxon>Campylobacteraceae</taxon>
        <taxon>Campylobacter</taxon>
    </lineage>
</organism>
<evidence type="ECO:0000256" key="5">
    <source>
        <dbReference type="ARBA" id="ARBA00022807"/>
    </source>
</evidence>
<dbReference type="PANTHER" id="PTHR47360">
    <property type="entry name" value="MUREIN DD-ENDOPEPTIDASE MEPS/MUREIN LD-CARBOXYPEPTIDASE"/>
    <property type="match status" value="1"/>
</dbReference>
<dbReference type="Gene3D" id="3.90.1720.10">
    <property type="entry name" value="endopeptidase domain like (from Nostoc punctiforme)"/>
    <property type="match status" value="1"/>
</dbReference>
<keyword evidence="5" id="KW-0788">Thiol protease</keyword>
<evidence type="ECO:0000256" key="3">
    <source>
        <dbReference type="ARBA" id="ARBA00022729"/>
    </source>
</evidence>
<feature type="signal peptide" evidence="6">
    <location>
        <begin position="1"/>
        <end position="17"/>
    </location>
</feature>
<dbReference type="InterPro" id="IPR000064">
    <property type="entry name" value="NLP_P60_dom"/>
</dbReference>
<keyword evidence="9" id="KW-1185">Reference proteome</keyword>
<dbReference type="Proteomes" id="UP000201169">
    <property type="component" value="Chromosome"/>
</dbReference>
<keyword evidence="4" id="KW-0378">Hydrolase</keyword>
<evidence type="ECO:0000256" key="1">
    <source>
        <dbReference type="ARBA" id="ARBA00007074"/>
    </source>
</evidence>
<evidence type="ECO:0000313" key="8">
    <source>
        <dbReference type="EMBL" id="ASQ30999.1"/>
    </source>
</evidence>
<dbReference type="InterPro" id="IPR052062">
    <property type="entry name" value="Murein_DD/LD_carboxypeptidase"/>
</dbReference>
<keyword evidence="2" id="KW-0645">Protease</keyword>
<sequence length="158" mass="17951">MIRICLFIVFFSLFFVACSSHGSYYYQGSSAYNKNLVSKLYSVQKQWSKTPYKLGGTSPRGADCSGFTQTVFLNNFAVKIPRTTRLQMQSGQTVSRRNLRTGDLLFFRTGRGPSGLHVGIYTRNGKFIHLSTRGGVKEVSLNTRYWGSKYLGARRYLR</sequence>
<dbReference type="OrthoDB" id="9807055at2"/>
<dbReference type="Pfam" id="PF00877">
    <property type="entry name" value="NLPC_P60"/>
    <property type="match status" value="1"/>
</dbReference>
<comment type="similarity">
    <text evidence="1">Belongs to the peptidase C40 family.</text>
</comment>
<gene>
    <name evidence="8" type="ORF">CAV_1378</name>
</gene>
<evidence type="ECO:0000313" key="9">
    <source>
        <dbReference type="Proteomes" id="UP000201169"/>
    </source>
</evidence>
<dbReference type="PROSITE" id="PS51257">
    <property type="entry name" value="PROKAR_LIPOPROTEIN"/>
    <property type="match status" value="1"/>
</dbReference>
<accession>A0A222MYS4</accession>
<dbReference type="AlphaFoldDB" id="A0A222MYS4"/>
<reference evidence="8 9" key="1">
    <citation type="submission" date="2017-07" db="EMBL/GenBank/DDBJ databases">
        <title>Analysis of two Campylobacter avium genomes and identification of a novel hippuricase gene.</title>
        <authorList>
            <person name="Miller W.G."/>
            <person name="Chapman M.H."/>
            <person name="Yee E."/>
            <person name="Revez J."/>
            <person name="Bono J.L."/>
            <person name="Rossi M."/>
        </authorList>
    </citation>
    <scope>NUCLEOTIDE SEQUENCE [LARGE SCALE GENOMIC DNA]</scope>
    <source>
        <strain evidence="8 9">LMG 24591</strain>
    </source>
</reference>
<evidence type="ECO:0000256" key="6">
    <source>
        <dbReference type="SAM" id="SignalP"/>
    </source>
</evidence>
<dbReference type="PROSITE" id="PS51935">
    <property type="entry name" value="NLPC_P60"/>
    <property type="match status" value="1"/>
</dbReference>
<protein>
    <submittedName>
        <fullName evidence="8">Lipoprotein, NlpC/P60 family</fullName>
    </submittedName>
</protein>
<name>A0A222MYS4_9BACT</name>
<dbReference type="KEGG" id="cavi:CAV_1378"/>
<evidence type="ECO:0000256" key="4">
    <source>
        <dbReference type="ARBA" id="ARBA00022801"/>
    </source>
</evidence>
<dbReference type="GO" id="GO:0008234">
    <property type="term" value="F:cysteine-type peptidase activity"/>
    <property type="evidence" value="ECO:0007669"/>
    <property type="project" value="UniProtKB-KW"/>
</dbReference>
<dbReference type="PANTHER" id="PTHR47360:SF1">
    <property type="entry name" value="ENDOPEPTIDASE NLPC-RELATED"/>
    <property type="match status" value="1"/>
</dbReference>
<dbReference type="GO" id="GO:0006508">
    <property type="term" value="P:proteolysis"/>
    <property type="evidence" value="ECO:0007669"/>
    <property type="project" value="UniProtKB-KW"/>
</dbReference>
<proteinExistence type="inferred from homology"/>
<dbReference type="SUPFAM" id="SSF54001">
    <property type="entry name" value="Cysteine proteinases"/>
    <property type="match status" value="1"/>
</dbReference>
<feature type="domain" description="NlpC/P60" evidence="7">
    <location>
        <begin position="34"/>
        <end position="157"/>
    </location>
</feature>
<keyword evidence="8" id="KW-0449">Lipoprotein</keyword>
<keyword evidence="3 6" id="KW-0732">Signal</keyword>
<evidence type="ECO:0000259" key="7">
    <source>
        <dbReference type="PROSITE" id="PS51935"/>
    </source>
</evidence>
<feature type="chain" id="PRO_5013053062" evidence="6">
    <location>
        <begin position="18"/>
        <end position="158"/>
    </location>
</feature>
<dbReference type="EMBL" id="CP022347">
    <property type="protein sequence ID" value="ASQ30999.1"/>
    <property type="molecule type" value="Genomic_DNA"/>
</dbReference>
<evidence type="ECO:0000256" key="2">
    <source>
        <dbReference type="ARBA" id="ARBA00022670"/>
    </source>
</evidence>
<dbReference type="InterPro" id="IPR038765">
    <property type="entry name" value="Papain-like_cys_pep_sf"/>
</dbReference>